<dbReference type="InterPro" id="IPR004521">
    <property type="entry name" value="Uncharacterised_CHP00451"/>
</dbReference>
<dbReference type="SUPFAM" id="SSF52402">
    <property type="entry name" value="Adenine nucleotide alpha hydrolases-like"/>
    <property type="match status" value="1"/>
</dbReference>
<dbReference type="Pfam" id="PF01472">
    <property type="entry name" value="PUA"/>
    <property type="match status" value="1"/>
</dbReference>
<dbReference type="PANTHER" id="PTHR43196">
    <property type="entry name" value="SULFATE ADENYLYLTRANSFERASE SUBUNIT 2"/>
    <property type="match status" value="1"/>
</dbReference>
<dbReference type="KEGG" id="mfo:Metfor_2045"/>
<proteinExistence type="predicted"/>
<protein>
    <submittedName>
        <fullName evidence="2">PAPS reductase/FAD synthetase family protein</fullName>
    </submittedName>
</protein>
<dbReference type="HOGENOM" id="CLU_026622_0_0_2"/>
<reference evidence="3" key="1">
    <citation type="submission" date="2011-12" db="EMBL/GenBank/DDBJ databases">
        <title>Complete sequence of Methanoregula formicicum SMSP.</title>
        <authorList>
            <person name="Lucas S."/>
            <person name="Han J."/>
            <person name="Lapidus A."/>
            <person name="Cheng J.-F."/>
            <person name="Goodwin L."/>
            <person name="Pitluck S."/>
            <person name="Peters L."/>
            <person name="Ovchinnikova G."/>
            <person name="Teshima H."/>
            <person name="Detter J.C."/>
            <person name="Han C."/>
            <person name="Tapia R."/>
            <person name="Land M."/>
            <person name="Hauser L."/>
            <person name="Kyrpides N."/>
            <person name="Ivanova N."/>
            <person name="Pagani I."/>
            <person name="Imachi H."/>
            <person name="Tamaki H."/>
            <person name="Sekiguchi Y."/>
            <person name="Kamagata Y."/>
            <person name="Cadillo-Quiroz H."/>
            <person name="Zinder S."/>
            <person name="Liu W.-T."/>
            <person name="Woyke T."/>
        </authorList>
    </citation>
    <scope>NUCLEOTIDE SEQUENCE [LARGE SCALE GENOMIC DNA]</scope>
    <source>
        <strain evidence="3">DSM 22288 / NBRC 105244 / SMSP</strain>
    </source>
</reference>
<dbReference type="AlphaFoldDB" id="L0HIB4"/>
<dbReference type="InterPro" id="IPR014729">
    <property type="entry name" value="Rossmann-like_a/b/a_fold"/>
</dbReference>
<dbReference type="InterPro" id="IPR002478">
    <property type="entry name" value="PUA"/>
</dbReference>
<dbReference type="PANTHER" id="PTHR43196:SF2">
    <property type="entry name" value="PHOSPHOADENOSINE PHOSPHOSULFATE REDUCTASE"/>
    <property type="match status" value="1"/>
</dbReference>
<dbReference type="SUPFAM" id="SSF88697">
    <property type="entry name" value="PUA domain-like"/>
    <property type="match status" value="1"/>
</dbReference>
<dbReference type="Gene3D" id="2.30.130.10">
    <property type="entry name" value="PUA domain"/>
    <property type="match status" value="1"/>
</dbReference>
<accession>L0HIB4</accession>
<evidence type="ECO:0000313" key="2">
    <source>
        <dbReference type="EMBL" id="AGB03058.1"/>
    </source>
</evidence>
<dbReference type="GO" id="GO:0003824">
    <property type="term" value="F:catalytic activity"/>
    <property type="evidence" value="ECO:0007669"/>
    <property type="project" value="InterPro"/>
</dbReference>
<dbReference type="OrthoDB" id="5817at2157"/>
<name>L0HIB4_METFS</name>
<dbReference type="EMBL" id="CP003167">
    <property type="protein sequence ID" value="AGB03058.1"/>
    <property type="molecule type" value="Genomic_DNA"/>
</dbReference>
<feature type="domain" description="PUA" evidence="1">
    <location>
        <begin position="123"/>
        <end position="198"/>
    </location>
</feature>
<dbReference type="Proteomes" id="UP000010824">
    <property type="component" value="Chromosome"/>
</dbReference>
<gene>
    <name evidence="2" type="ordered locus">Metfor_2045</name>
</gene>
<reference evidence="2 3" key="2">
    <citation type="journal article" date="2014" name="Genome Announc.">
        <title>Complete Genome Sequence of Methanoregula formicica SMSPT, a Mesophilic Hydrogenotrophic Methanogen Isolated from a Methanogenic Upflow Anaerobic Sludge Blanket Reactor.</title>
        <authorList>
            <person name="Yamamoto K."/>
            <person name="Tamaki H."/>
            <person name="Cadillo-Quiroz H."/>
            <person name="Imachi H."/>
            <person name="Kyrpides N."/>
            <person name="Woyke T."/>
            <person name="Goodwin L."/>
            <person name="Zinder S.H."/>
            <person name="Kamagata Y."/>
            <person name="Liu W.T."/>
        </authorList>
    </citation>
    <scope>NUCLEOTIDE SEQUENCE [LARGE SCALE GENOMIC DNA]</scope>
    <source>
        <strain evidence="3">DSM 22288 / NBRC 105244 / SMSP</strain>
    </source>
</reference>
<organism evidence="2 3">
    <name type="scientific">Methanoregula formicica (strain DSM 22288 / NBRC 105244 / SMSP)</name>
    <dbReference type="NCBI Taxonomy" id="593750"/>
    <lineage>
        <taxon>Archaea</taxon>
        <taxon>Methanobacteriati</taxon>
        <taxon>Methanobacteriota</taxon>
        <taxon>Stenosarchaea group</taxon>
        <taxon>Methanomicrobia</taxon>
        <taxon>Methanomicrobiales</taxon>
        <taxon>Methanoregulaceae</taxon>
        <taxon>Methanoregula</taxon>
    </lineage>
</organism>
<dbReference type="Pfam" id="PF01507">
    <property type="entry name" value="PAPS_reduct"/>
    <property type="match status" value="1"/>
</dbReference>
<dbReference type="PROSITE" id="PS50890">
    <property type="entry name" value="PUA"/>
    <property type="match status" value="1"/>
</dbReference>
<dbReference type="InterPro" id="IPR036974">
    <property type="entry name" value="PUA_sf"/>
</dbReference>
<dbReference type="CDD" id="cd23947">
    <property type="entry name" value="PAPS_reductase-like_YbdN"/>
    <property type="match status" value="1"/>
</dbReference>
<dbReference type="STRING" id="593750.Metfor_2045"/>
<evidence type="ECO:0000259" key="1">
    <source>
        <dbReference type="SMART" id="SM00359"/>
    </source>
</evidence>
<dbReference type="RefSeq" id="WP_015286021.1">
    <property type="nucleotide sequence ID" value="NC_019943.1"/>
</dbReference>
<dbReference type="InterPro" id="IPR002500">
    <property type="entry name" value="PAPS_reduct_dom"/>
</dbReference>
<dbReference type="eggNOG" id="arCOG00073">
    <property type="taxonomic scope" value="Archaea"/>
</dbReference>
<dbReference type="GO" id="GO:0003723">
    <property type="term" value="F:RNA binding"/>
    <property type="evidence" value="ECO:0007669"/>
    <property type="project" value="InterPro"/>
</dbReference>
<dbReference type="InterPro" id="IPR015947">
    <property type="entry name" value="PUA-like_sf"/>
</dbReference>
<keyword evidence="3" id="KW-1185">Reference proteome</keyword>
<dbReference type="FunCoup" id="L0HIB4">
    <property type="interactions" value="6"/>
</dbReference>
<dbReference type="GeneID" id="14309438"/>
<evidence type="ECO:0000313" key="3">
    <source>
        <dbReference type="Proteomes" id="UP000010824"/>
    </source>
</evidence>
<dbReference type="NCBIfam" id="TIGR00451">
    <property type="entry name" value="unchar_dom_2"/>
    <property type="match status" value="1"/>
</dbReference>
<dbReference type="SMART" id="SM00359">
    <property type="entry name" value="PUA"/>
    <property type="match status" value="1"/>
</dbReference>
<dbReference type="InterPro" id="IPR050128">
    <property type="entry name" value="Sulfate_adenylyltrnsfr_sub2"/>
</dbReference>
<sequence precursor="true">MRPSYLGRILLRWCDTCHTPVMAKQCACGAATREVPVTPPGDARPAFPEDVVLINRIYTDHFGAPLIPEGHLALLNKVPDQDRMEEVIAGGGVAGIIRYFPDKRTWEPVPRPEACNLFTPKKRVVVVSDDAVPFIRDQGMSVLRPGMVSIDDSVRAGDEVFIMACNGTCIGVGRAKVDAATARAMEKGSIVRTRRNIASQIVPGRAGWDDAVRANARVLADAEAEAVAFVKSVTERNPGLVANVSYSGGKDSLATLLVVTKAIGKIPMLFADTGLEFPETYENVREVSEKYGLEVIRTDGNNTFWETFTKQGPPAVNARWCCRVCKLTPVLDLVRERWGECLSFIGQRRYESATRAQSDRVWRNRNVKVQLSAAPIHNWTAMHVWLYIWREEAPYNALYGHRLDRIGCFMCPSSDMALLHMIAGDYPDLWRGWTEKLSEWQQAQGLPAAWVADGRWRIKEGRAEDNDADSHY</sequence>
<dbReference type="InParanoid" id="L0HIB4"/>
<dbReference type="Gene3D" id="3.40.50.620">
    <property type="entry name" value="HUPs"/>
    <property type="match status" value="1"/>
</dbReference>